<gene>
    <name evidence="1" type="ORF">SDC9_131276</name>
</gene>
<accession>A0A645D4S1</accession>
<name>A0A645D4S1_9ZZZZ</name>
<dbReference type="AlphaFoldDB" id="A0A645D4S1"/>
<protein>
    <submittedName>
        <fullName evidence="1">Uncharacterized protein</fullName>
    </submittedName>
</protein>
<sequence>MTRQACAGLVERLEHFIRKEARKRKCGIDRRARVTLGADEFVALRPVRIFRIKAHLAAIEYRQRVHNAQRAANMAKAARLHLLQHADADFKRETLQPLF</sequence>
<organism evidence="1">
    <name type="scientific">bioreactor metagenome</name>
    <dbReference type="NCBI Taxonomy" id="1076179"/>
    <lineage>
        <taxon>unclassified sequences</taxon>
        <taxon>metagenomes</taxon>
        <taxon>ecological metagenomes</taxon>
    </lineage>
</organism>
<evidence type="ECO:0000313" key="1">
    <source>
        <dbReference type="EMBL" id="MPM84205.1"/>
    </source>
</evidence>
<proteinExistence type="predicted"/>
<comment type="caution">
    <text evidence="1">The sequence shown here is derived from an EMBL/GenBank/DDBJ whole genome shotgun (WGS) entry which is preliminary data.</text>
</comment>
<dbReference type="EMBL" id="VSSQ01032815">
    <property type="protein sequence ID" value="MPM84205.1"/>
    <property type="molecule type" value="Genomic_DNA"/>
</dbReference>
<reference evidence="1" key="1">
    <citation type="submission" date="2019-08" db="EMBL/GenBank/DDBJ databases">
        <authorList>
            <person name="Kucharzyk K."/>
            <person name="Murdoch R.W."/>
            <person name="Higgins S."/>
            <person name="Loffler F."/>
        </authorList>
    </citation>
    <scope>NUCLEOTIDE SEQUENCE</scope>
</reference>